<name>A0A084GAR7_PSEDA</name>
<dbReference type="Gene3D" id="3.80.10.10">
    <property type="entry name" value="Ribonuclease Inhibitor"/>
    <property type="match status" value="1"/>
</dbReference>
<evidence type="ECO:0000313" key="3">
    <source>
        <dbReference type="Proteomes" id="UP000028545"/>
    </source>
</evidence>
<dbReference type="OrthoDB" id="2520703at2759"/>
<feature type="region of interest" description="Disordered" evidence="1">
    <location>
        <begin position="1"/>
        <end position="22"/>
    </location>
</feature>
<dbReference type="SUPFAM" id="SSF52047">
    <property type="entry name" value="RNI-like"/>
    <property type="match status" value="1"/>
</dbReference>
<dbReference type="HOGENOM" id="CLU_1005285_0_0_1"/>
<dbReference type="GeneID" id="27722502"/>
<sequence length="277" mass="31105">MSQHQHLEPQEPSPPPAMTGRSLLDLPNEVLHEFPVLGTSVRQATFNIFRVGVDDMASINKLVEHLGVWLPKGWKTPQPVRRPVRDRDVDFGDGSFQEGFRHGFLVDMFLSSAVNLQQLSLQLSRTTSYGKFMLPSSSLQSLKSLHLAHRVTHRGETAGFNLEAVAGVLKKAPNLDSGMLRDLASSCKQLKAFTFEYIQPQGPDERLYYRPRVVPPGGISRGLEHCNKTLEYLEIQVGNWEGIKELERYDMITSLKSFTALRTLVIDQTCFLGGDVE</sequence>
<dbReference type="EMBL" id="JOWA01000088">
    <property type="protein sequence ID" value="KEZ44429.1"/>
    <property type="molecule type" value="Genomic_DNA"/>
</dbReference>
<dbReference type="Proteomes" id="UP000028545">
    <property type="component" value="Unassembled WGS sequence"/>
</dbReference>
<dbReference type="KEGG" id="sapo:SAPIO_CDS3430"/>
<proteinExistence type="predicted"/>
<reference evidence="2 3" key="1">
    <citation type="journal article" date="2014" name="Genome Announc.">
        <title>Draft genome sequence of the pathogenic fungus Scedosporium apiospermum.</title>
        <authorList>
            <person name="Vandeputte P."/>
            <person name="Ghamrawi S."/>
            <person name="Rechenmann M."/>
            <person name="Iltis A."/>
            <person name="Giraud S."/>
            <person name="Fleury M."/>
            <person name="Thornton C."/>
            <person name="Delhaes L."/>
            <person name="Meyer W."/>
            <person name="Papon N."/>
            <person name="Bouchara J.P."/>
        </authorList>
    </citation>
    <scope>NUCLEOTIDE SEQUENCE [LARGE SCALE GENOMIC DNA]</scope>
    <source>
        <strain evidence="2 3">IHEM 14462</strain>
    </source>
</reference>
<evidence type="ECO:0000313" key="2">
    <source>
        <dbReference type="EMBL" id="KEZ44429.1"/>
    </source>
</evidence>
<evidence type="ECO:0000256" key="1">
    <source>
        <dbReference type="SAM" id="MobiDB-lite"/>
    </source>
</evidence>
<dbReference type="RefSeq" id="XP_016644228.1">
    <property type="nucleotide sequence ID" value="XM_016786222.1"/>
</dbReference>
<gene>
    <name evidence="2" type="ORF">SAPIO_CDS3430</name>
</gene>
<comment type="caution">
    <text evidence="2">The sequence shown here is derived from an EMBL/GenBank/DDBJ whole genome shotgun (WGS) entry which is preliminary data.</text>
</comment>
<dbReference type="InterPro" id="IPR032675">
    <property type="entry name" value="LRR_dom_sf"/>
</dbReference>
<dbReference type="AlphaFoldDB" id="A0A084GAR7"/>
<evidence type="ECO:0008006" key="4">
    <source>
        <dbReference type="Google" id="ProtNLM"/>
    </source>
</evidence>
<dbReference type="VEuPathDB" id="FungiDB:SAPIO_CDS3430"/>
<accession>A0A084GAR7</accession>
<organism evidence="2 3">
    <name type="scientific">Pseudallescheria apiosperma</name>
    <name type="common">Scedosporium apiospermum</name>
    <dbReference type="NCBI Taxonomy" id="563466"/>
    <lineage>
        <taxon>Eukaryota</taxon>
        <taxon>Fungi</taxon>
        <taxon>Dikarya</taxon>
        <taxon>Ascomycota</taxon>
        <taxon>Pezizomycotina</taxon>
        <taxon>Sordariomycetes</taxon>
        <taxon>Hypocreomycetidae</taxon>
        <taxon>Microascales</taxon>
        <taxon>Microascaceae</taxon>
        <taxon>Scedosporium</taxon>
    </lineage>
</organism>
<keyword evidence="3" id="KW-1185">Reference proteome</keyword>
<protein>
    <recommendedName>
        <fullName evidence="4">F-box domain-containing protein</fullName>
    </recommendedName>
</protein>